<dbReference type="AlphaFoldDB" id="A0A9N9LZF6"/>
<dbReference type="PANTHER" id="PTHR46310:SF7">
    <property type="entry name" value="AMIDASE 1"/>
    <property type="match status" value="1"/>
</dbReference>
<evidence type="ECO:0000259" key="1">
    <source>
        <dbReference type="Pfam" id="PF01425"/>
    </source>
</evidence>
<sequence>MNYIYYPERTSSADYVVKLIELGATIVGKTKMSAFASAEEPTDQWIDYHCPFNPRGDMYQTPSFSSAGAGASLAGYPWLDHSIGSDTSGIIRLPAAFNGLFGLITTYGITCRQGIVPSCNEFDTVCTLHRSLRDAKYLISATLDVQDSVEFPKRLLYPSDFFPLADPEQQKMNDAFITIVENYLGVKRTPISITDTWESNPPPEAGKKSLLEYLEMSAVWPMYYDAYHTFDEFRRDYLAEFGKVAYVGLYMQKRWSITVPFTKEERAQGVAEMKVFRSWFEKNIMGPNSNTVTDAIMLMPFGSASPKYRDDANKLPSIVGSFSVFYLPAVLQTPLLIILIGQKPYNSRISGSKEYMPIVGSFMGAKGSDVMLINLADSALRSANWPTQVKKGRQAFAVSEMVCNVLQ</sequence>
<feature type="domain" description="Amidase" evidence="1">
    <location>
        <begin position="10"/>
        <end position="144"/>
    </location>
</feature>
<proteinExistence type="predicted"/>
<name>A0A9N9LZF6_9HELO</name>
<comment type="caution">
    <text evidence="2">The sequence shown here is derived from an EMBL/GenBank/DDBJ whole genome shotgun (WGS) entry which is preliminary data.</text>
</comment>
<dbReference type="PANTHER" id="PTHR46310">
    <property type="entry name" value="AMIDASE 1"/>
    <property type="match status" value="1"/>
</dbReference>
<dbReference type="InterPro" id="IPR023631">
    <property type="entry name" value="Amidase_dom"/>
</dbReference>
<dbReference type="Proteomes" id="UP000701801">
    <property type="component" value="Unassembled WGS sequence"/>
</dbReference>
<dbReference type="Pfam" id="PF01425">
    <property type="entry name" value="Amidase"/>
    <property type="match status" value="1"/>
</dbReference>
<organism evidence="2 3">
    <name type="scientific">Hymenoscyphus albidus</name>
    <dbReference type="NCBI Taxonomy" id="595503"/>
    <lineage>
        <taxon>Eukaryota</taxon>
        <taxon>Fungi</taxon>
        <taxon>Dikarya</taxon>
        <taxon>Ascomycota</taxon>
        <taxon>Pezizomycotina</taxon>
        <taxon>Leotiomycetes</taxon>
        <taxon>Helotiales</taxon>
        <taxon>Helotiaceae</taxon>
        <taxon>Hymenoscyphus</taxon>
    </lineage>
</organism>
<accession>A0A9N9LZF6</accession>
<dbReference type="Gene3D" id="3.90.1300.10">
    <property type="entry name" value="Amidase signature (AS) domain"/>
    <property type="match status" value="1"/>
</dbReference>
<protein>
    <recommendedName>
        <fullName evidence="1">Amidase domain-containing protein</fullName>
    </recommendedName>
</protein>
<dbReference type="InterPro" id="IPR036928">
    <property type="entry name" value="AS_sf"/>
</dbReference>
<reference evidence="2" key="1">
    <citation type="submission" date="2021-07" db="EMBL/GenBank/DDBJ databases">
        <authorList>
            <person name="Durling M."/>
        </authorList>
    </citation>
    <scope>NUCLEOTIDE SEQUENCE</scope>
</reference>
<evidence type="ECO:0000313" key="2">
    <source>
        <dbReference type="EMBL" id="CAG8981416.1"/>
    </source>
</evidence>
<keyword evidence="3" id="KW-1185">Reference proteome</keyword>
<gene>
    <name evidence="2" type="ORF">HYALB_00013919</name>
</gene>
<dbReference type="SUPFAM" id="SSF75304">
    <property type="entry name" value="Amidase signature (AS) enzymes"/>
    <property type="match status" value="1"/>
</dbReference>
<dbReference type="EMBL" id="CAJVRM010000477">
    <property type="protein sequence ID" value="CAG8981416.1"/>
    <property type="molecule type" value="Genomic_DNA"/>
</dbReference>
<evidence type="ECO:0000313" key="3">
    <source>
        <dbReference type="Proteomes" id="UP000701801"/>
    </source>
</evidence>
<dbReference type="OrthoDB" id="5423360at2759"/>